<reference evidence="1" key="1">
    <citation type="submission" date="2009-02" db="EMBL/GenBank/DDBJ databases">
        <title>The Genome Sequence of Ajellomyces capsulatus strain G186AR.</title>
        <authorList>
            <consortium name="The Broad Institute Genome Sequencing Platform"/>
            <person name="Champion M."/>
            <person name="Cuomo C."/>
            <person name="Ma L.-J."/>
            <person name="Henn M.R."/>
            <person name="Sil A."/>
            <person name="Goldman B."/>
            <person name="Young S.K."/>
            <person name="Kodira C.D."/>
            <person name="Zeng Q."/>
            <person name="Koehrsen M."/>
            <person name="Alvarado L."/>
            <person name="Berlin A."/>
            <person name="Borenstein D."/>
            <person name="Chen Z."/>
            <person name="Engels R."/>
            <person name="Freedman E."/>
            <person name="Gellesch M."/>
            <person name="Goldberg J."/>
            <person name="Griggs A."/>
            <person name="Gujja S."/>
            <person name="Heiman D."/>
            <person name="Hepburn T."/>
            <person name="Howarth C."/>
            <person name="Jen D."/>
            <person name="Larson L."/>
            <person name="Lewis B."/>
            <person name="Mehta T."/>
            <person name="Park D."/>
            <person name="Pearson M."/>
            <person name="Roberts A."/>
            <person name="Saif S."/>
            <person name="Shea T."/>
            <person name="Shenoy N."/>
            <person name="Sisk P."/>
            <person name="Stolte C."/>
            <person name="Sykes S."/>
            <person name="Walk T."/>
            <person name="White J."/>
            <person name="Yandava C."/>
            <person name="Klein B."/>
            <person name="McEwen J.G."/>
            <person name="Puccia R."/>
            <person name="Goldman G.H."/>
            <person name="Felipe M.S."/>
            <person name="Nino-Vega G."/>
            <person name="San-Blas G."/>
            <person name="Taylor J."/>
            <person name="Mendoza L."/>
            <person name="Galagan J."/>
            <person name="Nusbaum C."/>
            <person name="Birren B."/>
        </authorList>
    </citation>
    <scope>NUCLEOTIDE SEQUENCE</scope>
    <source>
        <strain evidence="1">G186AR</strain>
    </source>
</reference>
<name>C0NPH3_AJECG</name>
<dbReference type="EMBL" id="GG663368">
    <property type="protein sequence ID" value="EEH06833.1"/>
    <property type="molecule type" value="Genomic_DNA"/>
</dbReference>
<evidence type="ECO:0000313" key="1">
    <source>
        <dbReference type="EMBL" id="EEH06833.1"/>
    </source>
</evidence>
<dbReference type="VEuPathDB" id="FungiDB:I7I50_11258"/>
<accession>C0NPH3</accession>
<organism evidence="1 2">
    <name type="scientific">Ajellomyces capsulatus (strain G186AR / H82 / ATCC MYA-2454 / RMSCC 2432)</name>
    <name type="common">Darling's disease fungus</name>
    <name type="synonym">Histoplasma capsulatum</name>
    <dbReference type="NCBI Taxonomy" id="447093"/>
    <lineage>
        <taxon>Eukaryota</taxon>
        <taxon>Fungi</taxon>
        <taxon>Dikarya</taxon>
        <taxon>Ascomycota</taxon>
        <taxon>Pezizomycotina</taxon>
        <taxon>Eurotiomycetes</taxon>
        <taxon>Eurotiomycetidae</taxon>
        <taxon>Onygenales</taxon>
        <taxon>Ajellomycetaceae</taxon>
        <taxon>Histoplasma</taxon>
    </lineage>
</organism>
<dbReference type="HOGENOM" id="CLU_005513_5_1_1"/>
<dbReference type="STRING" id="447093.C0NPH3"/>
<dbReference type="PANTHER" id="PTHR38248">
    <property type="entry name" value="FUNK1 6"/>
    <property type="match status" value="1"/>
</dbReference>
<dbReference type="InterPro" id="IPR036291">
    <property type="entry name" value="NAD(P)-bd_dom_sf"/>
</dbReference>
<keyword evidence="2" id="KW-1185">Reference proteome</keyword>
<dbReference type="PANTHER" id="PTHR38248:SF2">
    <property type="entry name" value="FUNK1 11"/>
    <property type="match status" value="1"/>
</dbReference>
<proteinExistence type="predicted"/>
<dbReference type="SUPFAM" id="SSF51735">
    <property type="entry name" value="NAD(P)-binding Rossmann-fold domains"/>
    <property type="match status" value="1"/>
</dbReference>
<dbReference type="InParanoid" id="C0NPH3"/>
<dbReference type="Proteomes" id="UP000001631">
    <property type="component" value="Unassembled WGS sequence"/>
</dbReference>
<sequence length="365" mass="40400">MTSLSEHERNVVESHALGESLNHLLEPLQDVERSYSLVNSLGVADDRPEQDCQEAVSLLLSALINTEASLLLQSRFSSRDIASELFSLSLRVRKGSFCYNDYRPLVKLIIQRNPNASDYDIWSAVLDLIGTNSRTTPPPRPVVILQQTLSVRNTSSFANSTEYRKGWQDWPATAVEKEVLKWLSQVIKSLVQFAEAYDATQRINRRPLARPFQPLEGSITKRKLDIGFVDDINATESSRCHWSQILVPGELKNDKKYDSPSSVWLDLGRYAREFVSVVLGFLLMNQGQLGFDPTISSPLIGKVVVLTGAAEGLGQEVVVAFVAAGAERIAIVDSSSISDTHARASQVAREAGRLGVEILSVQFEV</sequence>
<gene>
    <name evidence="1" type="ORF">HCBG_05053</name>
</gene>
<dbReference type="AlphaFoldDB" id="C0NPH3"/>
<evidence type="ECO:0000313" key="2">
    <source>
        <dbReference type="Proteomes" id="UP000001631"/>
    </source>
</evidence>
<dbReference type="RefSeq" id="XP_045287314.1">
    <property type="nucleotide sequence ID" value="XM_045432102.1"/>
</dbReference>
<dbReference type="GeneID" id="69038069"/>
<protein>
    <submittedName>
        <fullName evidence="1">Uncharacterized protein</fullName>
    </submittedName>
</protein>
<dbReference type="Gene3D" id="3.40.50.720">
    <property type="entry name" value="NAD(P)-binding Rossmann-like Domain"/>
    <property type="match status" value="1"/>
</dbReference>